<keyword evidence="3" id="KW-1185">Reference proteome</keyword>
<dbReference type="Proteomes" id="UP000324222">
    <property type="component" value="Unassembled WGS sequence"/>
</dbReference>
<name>A0A5B7ERD9_PORTR</name>
<gene>
    <name evidence="2" type="ORF">E2C01_029253</name>
</gene>
<evidence type="ECO:0000313" key="3">
    <source>
        <dbReference type="Proteomes" id="UP000324222"/>
    </source>
</evidence>
<reference evidence="2 3" key="1">
    <citation type="submission" date="2019-05" db="EMBL/GenBank/DDBJ databases">
        <title>Another draft genome of Portunus trituberculatus and its Hox gene families provides insights of decapod evolution.</title>
        <authorList>
            <person name="Jeong J.-H."/>
            <person name="Song I."/>
            <person name="Kim S."/>
            <person name="Choi T."/>
            <person name="Kim D."/>
            <person name="Ryu S."/>
            <person name="Kim W."/>
        </authorList>
    </citation>
    <scope>NUCLEOTIDE SEQUENCE [LARGE SCALE GENOMIC DNA]</scope>
    <source>
        <tissue evidence="2">Muscle</tissue>
    </source>
</reference>
<comment type="caution">
    <text evidence="2">The sequence shown here is derived from an EMBL/GenBank/DDBJ whole genome shotgun (WGS) entry which is preliminary data.</text>
</comment>
<protein>
    <submittedName>
        <fullName evidence="2">Uncharacterized protein</fullName>
    </submittedName>
</protein>
<dbReference type="EMBL" id="VSRR010003352">
    <property type="protein sequence ID" value="MPC35817.1"/>
    <property type="molecule type" value="Genomic_DNA"/>
</dbReference>
<proteinExistence type="predicted"/>
<organism evidence="2 3">
    <name type="scientific">Portunus trituberculatus</name>
    <name type="common">Swimming crab</name>
    <name type="synonym">Neptunus trituberculatus</name>
    <dbReference type="NCBI Taxonomy" id="210409"/>
    <lineage>
        <taxon>Eukaryota</taxon>
        <taxon>Metazoa</taxon>
        <taxon>Ecdysozoa</taxon>
        <taxon>Arthropoda</taxon>
        <taxon>Crustacea</taxon>
        <taxon>Multicrustacea</taxon>
        <taxon>Malacostraca</taxon>
        <taxon>Eumalacostraca</taxon>
        <taxon>Eucarida</taxon>
        <taxon>Decapoda</taxon>
        <taxon>Pleocyemata</taxon>
        <taxon>Brachyura</taxon>
        <taxon>Eubrachyura</taxon>
        <taxon>Portunoidea</taxon>
        <taxon>Portunidae</taxon>
        <taxon>Portuninae</taxon>
        <taxon>Portunus</taxon>
    </lineage>
</organism>
<dbReference type="AlphaFoldDB" id="A0A5B7ERD9"/>
<evidence type="ECO:0000256" key="1">
    <source>
        <dbReference type="SAM" id="MobiDB-lite"/>
    </source>
</evidence>
<evidence type="ECO:0000313" key="2">
    <source>
        <dbReference type="EMBL" id="MPC35817.1"/>
    </source>
</evidence>
<accession>A0A5B7ERD9</accession>
<feature type="region of interest" description="Disordered" evidence="1">
    <location>
        <begin position="1"/>
        <end position="27"/>
    </location>
</feature>
<sequence>MAWMTVTSSLCSSNTNTTVTRGTTENSATCNGEMVKKRLSTTDGVNYDSSKRVDMGMARYASNR</sequence>